<keyword evidence="2" id="KW-0472">Membrane</keyword>
<dbReference type="Proteomes" id="UP001642405">
    <property type="component" value="Unassembled WGS sequence"/>
</dbReference>
<feature type="transmembrane region" description="Helical" evidence="2">
    <location>
        <begin position="80"/>
        <end position="101"/>
    </location>
</feature>
<protein>
    <submittedName>
        <fullName evidence="3">Uncharacterized protein</fullName>
    </submittedName>
</protein>
<evidence type="ECO:0000256" key="1">
    <source>
        <dbReference type="SAM" id="MobiDB-lite"/>
    </source>
</evidence>
<gene>
    <name evidence="3" type="ORF">SCUCBS95973_001367</name>
</gene>
<proteinExistence type="predicted"/>
<evidence type="ECO:0000256" key="2">
    <source>
        <dbReference type="SAM" id="Phobius"/>
    </source>
</evidence>
<feature type="region of interest" description="Disordered" evidence="1">
    <location>
        <begin position="7"/>
        <end position="45"/>
    </location>
</feature>
<comment type="caution">
    <text evidence="3">The sequence shown here is derived from an EMBL/GenBank/DDBJ whole genome shotgun (WGS) entry which is preliminary data.</text>
</comment>
<keyword evidence="4" id="KW-1185">Reference proteome</keyword>
<keyword evidence="2" id="KW-0812">Transmembrane</keyword>
<evidence type="ECO:0000313" key="3">
    <source>
        <dbReference type="EMBL" id="CAK7212206.1"/>
    </source>
</evidence>
<evidence type="ECO:0000313" key="4">
    <source>
        <dbReference type="Proteomes" id="UP001642405"/>
    </source>
</evidence>
<dbReference type="EMBL" id="CAWUHB010000005">
    <property type="protein sequence ID" value="CAK7212206.1"/>
    <property type="molecule type" value="Genomic_DNA"/>
</dbReference>
<accession>A0ABP0AY62</accession>
<organism evidence="3 4">
    <name type="scientific">Sporothrix curviconia</name>
    <dbReference type="NCBI Taxonomy" id="1260050"/>
    <lineage>
        <taxon>Eukaryota</taxon>
        <taxon>Fungi</taxon>
        <taxon>Dikarya</taxon>
        <taxon>Ascomycota</taxon>
        <taxon>Pezizomycotina</taxon>
        <taxon>Sordariomycetes</taxon>
        <taxon>Sordariomycetidae</taxon>
        <taxon>Ophiostomatales</taxon>
        <taxon>Ophiostomataceae</taxon>
        <taxon>Sporothrix</taxon>
    </lineage>
</organism>
<feature type="compositionally biased region" description="Low complexity" evidence="1">
    <location>
        <begin position="9"/>
        <end position="18"/>
    </location>
</feature>
<reference evidence="3 4" key="1">
    <citation type="submission" date="2024-01" db="EMBL/GenBank/DDBJ databases">
        <authorList>
            <person name="Allen C."/>
            <person name="Tagirdzhanova G."/>
        </authorList>
    </citation>
    <scope>NUCLEOTIDE SEQUENCE [LARGE SCALE GENOMIC DNA]</scope>
</reference>
<name>A0ABP0AY62_9PEZI</name>
<sequence length="104" mass="11176">MVAIYLVPSSNSNNSSNNDNDDDNNNNNMSFVTSTCPPAANDDDQPGQLVDVVQAGFAAIQSGLANLTAAVRERPAPVSTWVQCLVAAFLALICVELLHFLRRR</sequence>
<keyword evidence="2" id="KW-1133">Transmembrane helix</keyword>